<keyword evidence="3" id="KW-0804">Transcription</keyword>
<dbReference type="EMBL" id="NXII01000002">
    <property type="protein sequence ID" value="RXI42807.1"/>
    <property type="molecule type" value="Genomic_DNA"/>
</dbReference>
<evidence type="ECO:0000313" key="5">
    <source>
        <dbReference type="Proteomes" id="UP000290378"/>
    </source>
</evidence>
<dbReference type="PROSITE" id="PS50977">
    <property type="entry name" value="HTH_TETR_2"/>
    <property type="match status" value="1"/>
</dbReference>
<keyword evidence="5" id="KW-1185">Reference proteome</keyword>
<name>A0A6M8NGW9_9BACT</name>
<evidence type="ECO:0000256" key="1">
    <source>
        <dbReference type="ARBA" id="ARBA00023015"/>
    </source>
</evidence>
<evidence type="ECO:0000313" key="4">
    <source>
        <dbReference type="EMBL" id="RXI42807.1"/>
    </source>
</evidence>
<evidence type="ECO:0000256" key="2">
    <source>
        <dbReference type="ARBA" id="ARBA00023125"/>
    </source>
</evidence>
<dbReference type="PANTHER" id="PTHR47506">
    <property type="entry name" value="TRANSCRIPTIONAL REGULATORY PROTEIN"/>
    <property type="match status" value="1"/>
</dbReference>
<dbReference type="Gene3D" id="1.10.357.10">
    <property type="entry name" value="Tetracycline Repressor, domain 2"/>
    <property type="match status" value="1"/>
</dbReference>
<protein>
    <submittedName>
        <fullName evidence="4">Uncharacterized protein</fullName>
    </submittedName>
</protein>
<organism evidence="4 5">
    <name type="scientific">Arcobacter cloacae</name>
    <dbReference type="NCBI Taxonomy" id="1054034"/>
    <lineage>
        <taxon>Bacteria</taxon>
        <taxon>Pseudomonadati</taxon>
        <taxon>Campylobacterota</taxon>
        <taxon>Epsilonproteobacteria</taxon>
        <taxon>Campylobacterales</taxon>
        <taxon>Arcobacteraceae</taxon>
        <taxon>Arcobacter</taxon>
    </lineage>
</organism>
<dbReference type="GO" id="GO:0003677">
    <property type="term" value="F:DNA binding"/>
    <property type="evidence" value="ECO:0007669"/>
    <property type="project" value="UniProtKB-UniRule"/>
</dbReference>
<keyword evidence="2" id="KW-0238">DNA-binding</keyword>
<dbReference type="SUPFAM" id="SSF48498">
    <property type="entry name" value="Tetracyclin repressor-like, C-terminal domain"/>
    <property type="match status" value="1"/>
</dbReference>
<proteinExistence type="predicted"/>
<evidence type="ECO:0000256" key="3">
    <source>
        <dbReference type="ARBA" id="ARBA00023163"/>
    </source>
</evidence>
<dbReference type="PRINTS" id="PR00455">
    <property type="entry name" value="HTHTETR"/>
</dbReference>
<dbReference type="AlphaFoldDB" id="A0A6M8NGW9"/>
<dbReference type="Pfam" id="PF00440">
    <property type="entry name" value="TetR_N"/>
    <property type="match status" value="1"/>
</dbReference>
<dbReference type="InterPro" id="IPR036271">
    <property type="entry name" value="Tet_transcr_reg_TetR-rel_C_sf"/>
</dbReference>
<sequence length="184" mass="21144">MAIKKTSKEEILKESIKLFKIQGYSNTSMANIADACGLIKGSIYHHFKSKDEIGMESLRYIHSYFDKEVFSIAYRTNLSDKEKIKLIVKKTDEYFLQSKGGCLLGNLALEVGTLNLEFKEEIKIYFTAWENAFANIFQNKYPKAKARELSKEYVALIQGSIMMMNLYDSSEEYLKVGEKIISLI</sequence>
<reference evidence="4 5" key="1">
    <citation type="submission" date="2017-09" db="EMBL/GenBank/DDBJ databases">
        <title>Genomics of the genus Arcobacter.</title>
        <authorList>
            <person name="Perez-Cataluna A."/>
            <person name="Figueras M.J."/>
            <person name="Salas-Masso N."/>
        </authorList>
    </citation>
    <scope>NUCLEOTIDE SEQUENCE [LARGE SCALE GENOMIC DNA]</scope>
    <source>
        <strain evidence="4 5">CECT 7834</strain>
    </source>
</reference>
<keyword evidence="1" id="KW-0805">Transcription regulation</keyword>
<dbReference type="SUPFAM" id="SSF46689">
    <property type="entry name" value="Homeodomain-like"/>
    <property type="match status" value="1"/>
</dbReference>
<dbReference type="InterPro" id="IPR054156">
    <property type="entry name" value="YxaF_TetR_C"/>
</dbReference>
<dbReference type="InterPro" id="IPR009057">
    <property type="entry name" value="Homeodomain-like_sf"/>
</dbReference>
<dbReference type="RefSeq" id="WP_129012626.1">
    <property type="nucleotide sequence ID" value="NZ_CBCSEI010000003.1"/>
</dbReference>
<dbReference type="Pfam" id="PF21993">
    <property type="entry name" value="TetR_C_13_2"/>
    <property type="match status" value="1"/>
</dbReference>
<gene>
    <name evidence="4" type="ORF">CP963_01975</name>
</gene>
<dbReference type="InterPro" id="IPR001647">
    <property type="entry name" value="HTH_TetR"/>
</dbReference>
<accession>A0A6M8NGW9</accession>
<comment type="caution">
    <text evidence="4">The sequence shown here is derived from an EMBL/GenBank/DDBJ whole genome shotgun (WGS) entry which is preliminary data.</text>
</comment>
<dbReference type="PANTHER" id="PTHR47506:SF7">
    <property type="entry name" value="TRANSCRIPTIONAL REGULATORY PROTEIN"/>
    <property type="match status" value="1"/>
</dbReference>
<dbReference type="Proteomes" id="UP000290378">
    <property type="component" value="Unassembled WGS sequence"/>
</dbReference>